<feature type="signal peptide" evidence="15">
    <location>
        <begin position="1"/>
        <end position="19"/>
    </location>
</feature>
<dbReference type="InterPro" id="IPR003715">
    <property type="entry name" value="Poly_export_N"/>
</dbReference>
<dbReference type="RefSeq" id="WP_377151903.1">
    <property type="nucleotide sequence ID" value="NZ_JBHSAF010000007.1"/>
</dbReference>
<dbReference type="PANTHER" id="PTHR33619:SF3">
    <property type="entry name" value="POLYSACCHARIDE EXPORT PROTEIN GFCE-RELATED"/>
    <property type="match status" value="1"/>
</dbReference>
<evidence type="ECO:0000256" key="2">
    <source>
        <dbReference type="ARBA" id="ARBA00009450"/>
    </source>
</evidence>
<evidence type="ECO:0000256" key="9">
    <source>
        <dbReference type="ARBA" id="ARBA00023065"/>
    </source>
</evidence>
<evidence type="ECO:0000259" key="16">
    <source>
        <dbReference type="Pfam" id="PF02563"/>
    </source>
</evidence>
<dbReference type="Pfam" id="PF02563">
    <property type="entry name" value="Poly_export"/>
    <property type="match status" value="1"/>
</dbReference>
<evidence type="ECO:0000313" key="20">
    <source>
        <dbReference type="Proteomes" id="UP001595692"/>
    </source>
</evidence>
<comment type="subcellular location">
    <subcellularLocation>
        <location evidence="1">Cell outer membrane</location>
        <topology evidence="1">Multi-pass membrane protein</topology>
    </subcellularLocation>
</comment>
<feature type="chain" id="PRO_5045495384" evidence="15">
    <location>
        <begin position="20"/>
        <end position="264"/>
    </location>
</feature>
<accession>A0ABV8CN42</accession>
<dbReference type="Pfam" id="PF22461">
    <property type="entry name" value="SLBB_2"/>
    <property type="match status" value="1"/>
</dbReference>
<dbReference type="InterPro" id="IPR054765">
    <property type="entry name" value="SLBB_dom"/>
</dbReference>
<proteinExistence type="inferred from homology"/>
<dbReference type="PANTHER" id="PTHR33619">
    <property type="entry name" value="POLYSACCHARIDE EXPORT PROTEIN GFCE-RELATED"/>
    <property type="match status" value="1"/>
</dbReference>
<keyword evidence="4" id="KW-1134">Transmembrane beta strand</keyword>
<dbReference type="Pfam" id="PF10531">
    <property type="entry name" value="SLBB"/>
    <property type="match status" value="1"/>
</dbReference>
<keyword evidence="7 15" id="KW-0732">Signal</keyword>
<evidence type="ECO:0000259" key="17">
    <source>
        <dbReference type="Pfam" id="PF10531"/>
    </source>
</evidence>
<evidence type="ECO:0000256" key="12">
    <source>
        <dbReference type="ARBA" id="ARBA00023139"/>
    </source>
</evidence>
<keyword evidence="11" id="KW-0472">Membrane</keyword>
<evidence type="ECO:0000256" key="11">
    <source>
        <dbReference type="ARBA" id="ARBA00023136"/>
    </source>
</evidence>
<evidence type="ECO:0000256" key="4">
    <source>
        <dbReference type="ARBA" id="ARBA00022452"/>
    </source>
</evidence>
<evidence type="ECO:0000259" key="18">
    <source>
        <dbReference type="Pfam" id="PF22461"/>
    </source>
</evidence>
<evidence type="ECO:0000256" key="8">
    <source>
        <dbReference type="ARBA" id="ARBA00023047"/>
    </source>
</evidence>
<feature type="domain" description="SLBB" evidence="18">
    <location>
        <begin position="108"/>
        <end position="184"/>
    </location>
</feature>
<evidence type="ECO:0000256" key="7">
    <source>
        <dbReference type="ARBA" id="ARBA00022729"/>
    </source>
</evidence>
<keyword evidence="10" id="KW-0626">Porin</keyword>
<keyword evidence="20" id="KW-1185">Reference proteome</keyword>
<reference evidence="20" key="1">
    <citation type="journal article" date="2019" name="Int. J. Syst. Evol. Microbiol.">
        <title>The Global Catalogue of Microorganisms (GCM) 10K type strain sequencing project: providing services to taxonomists for standard genome sequencing and annotation.</title>
        <authorList>
            <consortium name="The Broad Institute Genomics Platform"/>
            <consortium name="The Broad Institute Genome Sequencing Center for Infectious Disease"/>
            <person name="Wu L."/>
            <person name="Ma J."/>
        </authorList>
    </citation>
    <scope>NUCLEOTIDE SEQUENCE [LARGE SCALE GENOMIC DNA]</scope>
    <source>
        <strain evidence="20">CCUG 54939</strain>
    </source>
</reference>
<dbReference type="Gene3D" id="3.30.1950.10">
    <property type="entry name" value="wza like domain"/>
    <property type="match status" value="1"/>
</dbReference>
<keyword evidence="13" id="KW-0998">Cell outer membrane</keyword>
<dbReference type="EMBL" id="JBHSAF010000007">
    <property type="protein sequence ID" value="MFC3913526.1"/>
    <property type="molecule type" value="Genomic_DNA"/>
</dbReference>
<comment type="caution">
    <text evidence="19">The sequence shown here is derived from an EMBL/GenBank/DDBJ whole genome shotgun (WGS) entry which is preliminary data.</text>
</comment>
<evidence type="ECO:0000256" key="3">
    <source>
        <dbReference type="ARBA" id="ARBA00022448"/>
    </source>
</evidence>
<keyword evidence="14" id="KW-0449">Lipoprotein</keyword>
<dbReference type="InterPro" id="IPR019554">
    <property type="entry name" value="Soluble_ligand-bd"/>
</dbReference>
<dbReference type="Proteomes" id="UP001595692">
    <property type="component" value="Unassembled WGS sequence"/>
</dbReference>
<evidence type="ECO:0000256" key="1">
    <source>
        <dbReference type="ARBA" id="ARBA00004571"/>
    </source>
</evidence>
<evidence type="ECO:0000256" key="14">
    <source>
        <dbReference type="ARBA" id="ARBA00023288"/>
    </source>
</evidence>
<evidence type="ECO:0000313" key="19">
    <source>
        <dbReference type="EMBL" id="MFC3913526.1"/>
    </source>
</evidence>
<evidence type="ECO:0000256" key="13">
    <source>
        <dbReference type="ARBA" id="ARBA00023237"/>
    </source>
</evidence>
<keyword evidence="5" id="KW-0762">Sugar transport</keyword>
<name>A0ABV8CN42_9GAMM</name>
<keyword evidence="3" id="KW-0813">Transport</keyword>
<feature type="domain" description="Polysaccharide export protein N-terminal" evidence="16">
    <location>
        <begin position="29"/>
        <end position="101"/>
    </location>
</feature>
<sequence>MRQILLAMLLAVSSAVAAAAEAPATGNMTHYQLGAGDVVRVTVYDHTDLALEAEIAADGSLNVPLVGAVDVAGLTFKQAEELIRSRFISGGFLKDPHINLLITQYRSQLVSVLGEVNQPGRYPLSGDTSLVAVLASAGGISANGGTQVTLIRDGQSQEYDLANLGQGGQAINQVVVHPGDRVFVPRQKMIYVYGEVLRPGSYPLTEKMTVMKAIAVAGGFNGKADKDDIALQRPSAKGGVEDQEVDLATLLQPEDVVYVNESLF</sequence>
<evidence type="ECO:0000256" key="10">
    <source>
        <dbReference type="ARBA" id="ARBA00023114"/>
    </source>
</evidence>
<dbReference type="Gene3D" id="3.10.560.10">
    <property type="entry name" value="Outer membrane lipoprotein wza domain like"/>
    <property type="match status" value="2"/>
</dbReference>
<comment type="similarity">
    <text evidence="2">Belongs to the BexD/CtrA/VexA family.</text>
</comment>
<keyword evidence="9" id="KW-0406">Ion transport</keyword>
<gene>
    <name evidence="19" type="ORF">ACFOSS_08615</name>
</gene>
<organism evidence="19 20">
    <name type="scientific">Pseudaeromonas sharmana</name>
    <dbReference type="NCBI Taxonomy" id="328412"/>
    <lineage>
        <taxon>Bacteria</taxon>
        <taxon>Pseudomonadati</taxon>
        <taxon>Pseudomonadota</taxon>
        <taxon>Gammaproteobacteria</taxon>
        <taxon>Aeromonadales</taxon>
        <taxon>Aeromonadaceae</taxon>
        <taxon>Pseudaeromonas</taxon>
    </lineage>
</organism>
<evidence type="ECO:0000256" key="15">
    <source>
        <dbReference type="SAM" id="SignalP"/>
    </source>
</evidence>
<dbReference type="InterPro" id="IPR049712">
    <property type="entry name" value="Poly_export"/>
</dbReference>
<keyword evidence="6" id="KW-0812">Transmembrane</keyword>
<evidence type="ECO:0000256" key="6">
    <source>
        <dbReference type="ARBA" id="ARBA00022692"/>
    </source>
</evidence>
<keyword evidence="12" id="KW-0564">Palmitate</keyword>
<keyword evidence="8" id="KW-0625">Polysaccharide transport</keyword>
<feature type="domain" description="Soluble ligand binding" evidence="17">
    <location>
        <begin position="189"/>
        <end position="239"/>
    </location>
</feature>
<protein>
    <submittedName>
        <fullName evidence="19">SLBB domain-containing protein</fullName>
    </submittedName>
</protein>
<evidence type="ECO:0000256" key="5">
    <source>
        <dbReference type="ARBA" id="ARBA00022597"/>
    </source>
</evidence>